<dbReference type="Pfam" id="PF01609">
    <property type="entry name" value="DDE_Tnp_1"/>
    <property type="match status" value="1"/>
</dbReference>
<dbReference type="RefSeq" id="WP_205049872.1">
    <property type="nucleotide sequence ID" value="NZ_JACJKX010000003.1"/>
</dbReference>
<dbReference type="InterPro" id="IPR002559">
    <property type="entry name" value="Transposase_11"/>
</dbReference>
<proteinExistence type="predicted"/>
<keyword evidence="1" id="KW-0175">Coiled coil</keyword>
<dbReference type="PANTHER" id="PTHR34614:SF2">
    <property type="entry name" value="TRANSPOSASE IS4-LIKE DOMAIN-CONTAINING PROTEIN"/>
    <property type="match status" value="1"/>
</dbReference>
<evidence type="ECO:0000256" key="1">
    <source>
        <dbReference type="SAM" id="Coils"/>
    </source>
</evidence>
<dbReference type="PANTHER" id="PTHR34614">
    <property type="match status" value="1"/>
</dbReference>
<keyword evidence="4" id="KW-1185">Reference proteome</keyword>
<gene>
    <name evidence="3" type="ORF">H5985_03210</name>
</gene>
<dbReference type="InterPro" id="IPR012337">
    <property type="entry name" value="RNaseH-like_sf"/>
</dbReference>
<accession>A0ABS2GR16</accession>
<dbReference type="EMBL" id="JACJKX010000003">
    <property type="protein sequence ID" value="MBM6928280.1"/>
    <property type="molecule type" value="Genomic_DNA"/>
</dbReference>
<name>A0ABS2GR16_9BURK</name>
<feature type="domain" description="Transposase IS4-like" evidence="2">
    <location>
        <begin position="73"/>
        <end position="343"/>
    </location>
</feature>
<sequence>LSLAMFLILQPHSSVCSFESFAQRTYLPTEQTLNPTAITRLFQSISDEQRFSYLKRRAAHSQTLVDGGYWAFDTTSISSFSKTIRKVKYGKNKEEDSLPQFNIALLLDEISGEPVFYKVLDGSLNDCSLLRNLFLDLTQLDLDPIQLILDRGFFSLNNLTSMLKQDIGFVIGAKRNSSFIQATMKRALPALRLCHPRAYREEVEAFCYTEAMPWVINTRTSGRSDQTVYIHVYFSKQKETDDIENILQALARLKQKAEESGQAPDDPLFRRFYKKDSLGHWELDEMQWAQFRETAGLIVLMSNTVKDAAAALLIYRNRDTVEKAFCNYKDRCSGRRMKCEEKALEGKVFVTYLALSLLLMLKKRLSDKKLPSDSTPKYLDTLSGIKLWRLDGTLKRYWDEISKSNRELILSAGVDLPKNII</sequence>
<organism evidence="3 4">
    <name type="scientific">Parasutterella secunda</name>
    <dbReference type="NCBI Taxonomy" id="626947"/>
    <lineage>
        <taxon>Bacteria</taxon>
        <taxon>Pseudomonadati</taxon>
        <taxon>Pseudomonadota</taxon>
        <taxon>Betaproteobacteria</taxon>
        <taxon>Burkholderiales</taxon>
        <taxon>Sutterellaceae</taxon>
        <taxon>Parasutterella</taxon>
    </lineage>
</organism>
<feature type="non-terminal residue" evidence="3">
    <location>
        <position position="1"/>
    </location>
</feature>
<dbReference type="Proteomes" id="UP000777002">
    <property type="component" value="Unassembled WGS sequence"/>
</dbReference>
<reference evidence="3 4" key="1">
    <citation type="journal article" date="2021" name="Sci. Rep.">
        <title>The distribution of antibiotic resistance genes in chicken gut microbiota commensals.</title>
        <authorList>
            <person name="Juricova H."/>
            <person name="Matiasovicova J."/>
            <person name="Kubasova T."/>
            <person name="Cejkova D."/>
            <person name="Rychlik I."/>
        </authorList>
    </citation>
    <scope>NUCLEOTIDE SEQUENCE [LARGE SCALE GENOMIC DNA]</scope>
    <source>
        <strain evidence="3 4">An562</strain>
    </source>
</reference>
<evidence type="ECO:0000313" key="3">
    <source>
        <dbReference type="EMBL" id="MBM6928280.1"/>
    </source>
</evidence>
<dbReference type="SUPFAM" id="SSF53098">
    <property type="entry name" value="Ribonuclease H-like"/>
    <property type="match status" value="1"/>
</dbReference>
<evidence type="ECO:0000259" key="2">
    <source>
        <dbReference type="Pfam" id="PF01609"/>
    </source>
</evidence>
<protein>
    <submittedName>
        <fullName evidence="3">Transposase</fullName>
    </submittedName>
</protein>
<feature type="coiled-coil region" evidence="1">
    <location>
        <begin position="236"/>
        <end position="263"/>
    </location>
</feature>
<evidence type="ECO:0000313" key="4">
    <source>
        <dbReference type="Proteomes" id="UP000777002"/>
    </source>
</evidence>
<comment type="caution">
    <text evidence="3">The sequence shown here is derived from an EMBL/GenBank/DDBJ whole genome shotgun (WGS) entry which is preliminary data.</text>
</comment>